<sequence>MSSSNDEELILLKQHLLLILILRPIACKIRGRGNIIDPSSSSFATSPQPKNDRMRLLPQHKVALEMDESIVESFELGDKNAHALAVVTSEYPSNSAIYSNRASQSTSWELRLHSTPSSNGATIKDSKLGGGLDKLILESLYNDALARTRTRTSTNHDENYHQQMTLQVESPLEFVPY</sequence>
<accession>A0ACC0HGX3</accession>
<comment type="caution">
    <text evidence="1">The sequence shown here is derived from an EMBL/GenBank/DDBJ whole genome shotgun (WGS) entry which is preliminary data.</text>
</comment>
<proteinExistence type="predicted"/>
<reference evidence="1 2" key="1">
    <citation type="journal article" date="2022" name="Plant J.">
        <title>Chromosome-level genome of Camellia lanceoleosa provides a valuable resource for understanding genome evolution and self-incompatibility.</title>
        <authorList>
            <person name="Gong W."/>
            <person name="Xiao S."/>
            <person name="Wang L."/>
            <person name="Liao Z."/>
            <person name="Chang Y."/>
            <person name="Mo W."/>
            <person name="Hu G."/>
            <person name="Li W."/>
            <person name="Zhao G."/>
            <person name="Zhu H."/>
            <person name="Hu X."/>
            <person name="Ji K."/>
            <person name="Xiang X."/>
            <person name="Song Q."/>
            <person name="Yuan D."/>
            <person name="Jin S."/>
            <person name="Zhang L."/>
        </authorList>
    </citation>
    <scope>NUCLEOTIDE SEQUENCE [LARGE SCALE GENOMIC DNA]</scope>
    <source>
        <strain evidence="1">SQ_2022a</strain>
    </source>
</reference>
<organism evidence="1 2">
    <name type="scientific">Camellia lanceoleosa</name>
    <dbReference type="NCBI Taxonomy" id="1840588"/>
    <lineage>
        <taxon>Eukaryota</taxon>
        <taxon>Viridiplantae</taxon>
        <taxon>Streptophyta</taxon>
        <taxon>Embryophyta</taxon>
        <taxon>Tracheophyta</taxon>
        <taxon>Spermatophyta</taxon>
        <taxon>Magnoliopsida</taxon>
        <taxon>eudicotyledons</taxon>
        <taxon>Gunneridae</taxon>
        <taxon>Pentapetalae</taxon>
        <taxon>asterids</taxon>
        <taxon>Ericales</taxon>
        <taxon>Theaceae</taxon>
        <taxon>Camellia</taxon>
    </lineage>
</organism>
<dbReference type="EMBL" id="CM045762">
    <property type="protein sequence ID" value="KAI8011923.1"/>
    <property type="molecule type" value="Genomic_DNA"/>
</dbReference>
<dbReference type="Proteomes" id="UP001060215">
    <property type="component" value="Chromosome 5"/>
</dbReference>
<protein>
    <submittedName>
        <fullName evidence="1">Clathrin assembly protein</fullName>
    </submittedName>
</protein>
<keyword evidence="2" id="KW-1185">Reference proteome</keyword>
<evidence type="ECO:0000313" key="2">
    <source>
        <dbReference type="Proteomes" id="UP001060215"/>
    </source>
</evidence>
<name>A0ACC0HGX3_9ERIC</name>
<gene>
    <name evidence="1" type="ORF">LOK49_LG06G02198</name>
</gene>
<evidence type="ECO:0000313" key="1">
    <source>
        <dbReference type="EMBL" id="KAI8011923.1"/>
    </source>
</evidence>